<dbReference type="Proteomes" id="UP001174936">
    <property type="component" value="Unassembled WGS sequence"/>
</dbReference>
<reference evidence="1" key="1">
    <citation type="submission" date="2023-06" db="EMBL/GenBank/DDBJ databases">
        <title>Genome-scale phylogeny and comparative genomics of the fungal order Sordariales.</title>
        <authorList>
            <consortium name="Lawrence Berkeley National Laboratory"/>
            <person name="Hensen N."/>
            <person name="Bonometti L."/>
            <person name="Westerberg I."/>
            <person name="Brannstrom I.O."/>
            <person name="Guillou S."/>
            <person name="Cros-Aarteil S."/>
            <person name="Calhoun S."/>
            <person name="Haridas S."/>
            <person name="Kuo A."/>
            <person name="Mondo S."/>
            <person name="Pangilinan J."/>
            <person name="Riley R."/>
            <person name="Labutti K."/>
            <person name="Andreopoulos B."/>
            <person name="Lipzen A."/>
            <person name="Chen C."/>
            <person name="Yanf M."/>
            <person name="Daum C."/>
            <person name="Ng V."/>
            <person name="Clum A."/>
            <person name="Steindorff A."/>
            <person name="Ohm R."/>
            <person name="Martin F."/>
            <person name="Silar P."/>
            <person name="Natvig D."/>
            <person name="Lalanne C."/>
            <person name="Gautier V."/>
            <person name="Ament-Velasquez S.L."/>
            <person name="Kruys A."/>
            <person name="Hutchinson M.I."/>
            <person name="Powell A.J."/>
            <person name="Barry K."/>
            <person name="Miller A.N."/>
            <person name="Grigoriev I.V."/>
            <person name="Debuchy R."/>
            <person name="Gladieux P."/>
            <person name="Thoren M.H."/>
            <person name="Johannesson H."/>
        </authorList>
    </citation>
    <scope>NUCLEOTIDE SEQUENCE</scope>
    <source>
        <strain evidence="1">SMH2532-1</strain>
    </source>
</reference>
<organism evidence="1 2">
    <name type="scientific">Cercophora newfieldiana</name>
    <dbReference type="NCBI Taxonomy" id="92897"/>
    <lineage>
        <taxon>Eukaryota</taxon>
        <taxon>Fungi</taxon>
        <taxon>Dikarya</taxon>
        <taxon>Ascomycota</taxon>
        <taxon>Pezizomycotina</taxon>
        <taxon>Sordariomycetes</taxon>
        <taxon>Sordariomycetidae</taxon>
        <taxon>Sordariales</taxon>
        <taxon>Lasiosphaeriaceae</taxon>
        <taxon>Cercophora</taxon>
    </lineage>
</organism>
<sequence>MTRTFASDSYRHHGTHQPTTSQYRLIIALGKTSRKLPWYSSACAHSQHGQAFHPWRVDQVNCPSC</sequence>
<name>A0AA39YP56_9PEZI</name>
<gene>
    <name evidence="1" type="ORF">B0T16DRAFT_398704</name>
</gene>
<comment type="caution">
    <text evidence="1">The sequence shown here is derived from an EMBL/GenBank/DDBJ whole genome shotgun (WGS) entry which is preliminary data.</text>
</comment>
<dbReference type="EMBL" id="JAULSV010000001">
    <property type="protein sequence ID" value="KAK0656147.1"/>
    <property type="molecule type" value="Genomic_DNA"/>
</dbReference>
<accession>A0AA39YP56</accession>
<evidence type="ECO:0000313" key="1">
    <source>
        <dbReference type="EMBL" id="KAK0656147.1"/>
    </source>
</evidence>
<protein>
    <submittedName>
        <fullName evidence="1">Uncharacterized protein</fullName>
    </submittedName>
</protein>
<keyword evidence="2" id="KW-1185">Reference proteome</keyword>
<dbReference type="AlphaFoldDB" id="A0AA39YP56"/>
<proteinExistence type="predicted"/>
<evidence type="ECO:0000313" key="2">
    <source>
        <dbReference type="Proteomes" id="UP001174936"/>
    </source>
</evidence>